<dbReference type="GO" id="GO:0043633">
    <property type="term" value="P:polyadenylation-dependent RNA catabolic process"/>
    <property type="evidence" value="ECO:0007669"/>
    <property type="project" value="InterPro"/>
</dbReference>
<feature type="compositionally biased region" description="Basic residues" evidence="4">
    <location>
        <begin position="367"/>
        <end position="377"/>
    </location>
</feature>
<dbReference type="Pfam" id="PF01743">
    <property type="entry name" value="PolyA_pol"/>
    <property type="match status" value="1"/>
</dbReference>
<keyword evidence="8" id="KW-1185">Reference proteome</keyword>
<dbReference type="InterPro" id="IPR052191">
    <property type="entry name" value="tRNA_ntf/polyA_polymerase_I"/>
</dbReference>
<keyword evidence="1 3" id="KW-0808">Transferase</keyword>
<dbReference type="GO" id="GO:0003723">
    <property type="term" value="F:RNA binding"/>
    <property type="evidence" value="ECO:0007669"/>
    <property type="project" value="UniProtKB-KW"/>
</dbReference>
<dbReference type="Gene3D" id="1.10.3090.10">
    <property type="entry name" value="cca-adding enzyme, domain 2"/>
    <property type="match status" value="1"/>
</dbReference>
<dbReference type="Gene3D" id="3.30.460.10">
    <property type="entry name" value="Beta Polymerase, domain 2"/>
    <property type="match status" value="1"/>
</dbReference>
<dbReference type="KEGG" id="ock:EXM22_08280"/>
<dbReference type="InterPro" id="IPR010206">
    <property type="entry name" value="PolA_pol_I"/>
</dbReference>
<keyword evidence="3" id="KW-0694">RNA-binding</keyword>
<dbReference type="InterPro" id="IPR043519">
    <property type="entry name" value="NT_sf"/>
</dbReference>
<dbReference type="SUPFAM" id="SSF81301">
    <property type="entry name" value="Nucleotidyltransferase"/>
    <property type="match status" value="1"/>
</dbReference>
<feature type="region of interest" description="Disordered" evidence="4">
    <location>
        <begin position="351"/>
        <end position="386"/>
    </location>
</feature>
<sequence>MLIRYGKNSKGRLIKQAKVYTLDEHGINRGSLDRDALKVTDRLRSAGYQAYVVGGAVRDLLIGKIPKDYDIATDAYPSKVRKIFRNSRIIGKRFRLVHVYFPQNKILEVATFRSLEGGEGDNVYGTIDEDANRRDFTLNALYYSPREEQIIDYHDGVKDIRTKKLRSVIPLDITFKEDPVRMLRGIKYSVMTGARIPWRLRQAIKKEAPLLAECSVSRMSEEIFKILQSGYSEAIFKRAEELKILEFLIPRIHDSLAKSKDGRGYRKSFYRDMQKLDKYIKKEGKDKKRGKMLYFLTHTFLMETTSLHEETETQYSDTVNAVKEYLRPMIAPNRDVMEAVKLLFRQNQWKIPRKRPPFKGTPSPRNKQAKQGHKPASSRRSTPASR</sequence>
<dbReference type="InterPro" id="IPR002646">
    <property type="entry name" value="PolA_pol_head_dom"/>
</dbReference>
<dbReference type="RefSeq" id="WP_149486060.1">
    <property type="nucleotide sequence ID" value="NZ_CP036150.1"/>
</dbReference>
<keyword evidence="2" id="KW-0547">Nucleotide-binding</keyword>
<evidence type="ECO:0000256" key="4">
    <source>
        <dbReference type="SAM" id="MobiDB-lite"/>
    </source>
</evidence>
<gene>
    <name evidence="7" type="primary">pcnB</name>
    <name evidence="7" type="ORF">EXM22_08280</name>
</gene>
<keyword evidence="7" id="KW-0548">Nucleotidyltransferase</keyword>
<dbReference type="GO" id="GO:0006396">
    <property type="term" value="P:RNA processing"/>
    <property type="evidence" value="ECO:0007669"/>
    <property type="project" value="InterPro"/>
</dbReference>
<evidence type="ECO:0000256" key="3">
    <source>
        <dbReference type="RuleBase" id="RU003953"/>
    </source>
</evidence>
<proteinExistence type="inferred from homology"/>
<name>A0A5C1QLX6_9SPIO</name>
<dbReference type="InterPro" id="IPR032828">
    <property type="entry name" value="PolyA_RNA-bd"/>
</dbReference>
<evidence type="ECO:0000313" key="7">
    <source>
        <dbReference type="EMBL" id="QEN07980.1"/>
    </source>
</evidence>
<dbReference type="EMBL" id="CP036150">
    <property type="protein sequence ID" value="QEN07980.1"/>
    <property type="molecule type" value="Genomic_DNA"/>
</dbReference>
<dbReference type="Proteomes" id="UP000324209">
    <property type="component" value="Chromosome"/>
</dbReference>
<dbReference type="NCBIfam" id="TIGR01942">
    <property type="entry name" value="pcnB"/>
    <property type="match status" value="1"/>
</dbReference>
<dbReference type="PANTHER" id="PTHR43051:SF1">
    <property type="entry name" value="POLYNUCLEOTIDE ADENYLYLTRANSFERASE FAMILY PROTEIN"/>
    <property type="match status" value="1"/>
</dbReference>
<feature type="domain" description="tRNA nucleotidyltransferase/poly(A) polymerase RNA and SrmB- binding" evidence="6">
    <location>
        <begin position="199"/>
        <end position="254"/>
    </location>
</feature>
<protein>
    <submittedName>
        <fullName evidence="7">Polynucleotide adenylyltransferase PcnB</fullName>
        <ecNumber evidence="7">2.7.7.19</ecNumber>
    </submittedName>
</protein>
<reference evidence="7 8" key="1">
    <citation type="submission" date="2019-02" db="EMBL/GenBank/DDBJ databases">
        <title>Complete Genome Sequence and Methylome Analysis of free living Spirochaetas.</title>
        <authorList>
            <person name="Fomenkov A."/>
            <person name="Dubinina G."/>
            <person name="Leshcheva N."/>
            <person name="Mikheeva N."/>
            <person name="Grabovich M."/>
            <person name="Vincze T."/>
            <person name="Roberts R.J."/>
        </authorList>
    </citation>
    <scope>NUCLEOTIDE SEQUENCE [LARGE SCALE GENOMIC DNA]</scope>
    <source>
        <strain evidence="7 8">K2</strain>
    </source>
</reference>
<dbReference type="SUPFAM" id="SSF81891">
    <property type="entry name" value="Poly A polymerase C-terminal region-like"/>
    <property type="match status" value="1"/>
</dbReference>
<evidence type="ECO:0000256" key="1">
    <source>
        <dbReference type="ARBA" id="ARBA00022679"/>
    </source>
</evidence>
<dbReference type="EC" id="2.7.7.19" evidence="7"/>
<evidence type="ECO:0000256" key="2">
    <source>
        <dbReference type="ARBA" id="ARBA00022741"/>
    </source>
</evidence>
<evidence type="ECO:0000259" key="6">
    <source>
        <dbReference type="Pfam" id="PF12627"/>
    </source>
</evidence>
<dbReference type="OrthoDB" id="9805698at2"/>
<feature type="domain" description="Poly A polymerase head" evidence="5">
    <location>
        <begin position="50"/>
        <end position="166"/>
    </location>
</feature>
<organism evidence="7 8">
    <name type="scientific">Oceanispirochaeta crateris</name>
    <dbReference type="NCBI Taxonomy" id="2518645"/>
    <lineage>
        <taxon>Bacteria</taxon>
        <taxon>Pseudomonadati</taxon>
        <taxon>Spirochaetota</taxon>
        <taxon>Spirochaetia</taxon>
        <taxon>Spirochaetales</taxon>
        <taxon>Spirochaetaceae</taxon>
        <taxon>Oceanispirochaeta</taxon>
    </lineage>
</organism>
<dbReference type="CDD" id="cd05398">
    <property type="entry name" value="NT_ClassII-CCAase"/>
    <property type="match status" value="1"/>
</dbReference>
<dbReference type="PANTHER" id="PTHR43051">
    <property type="entry name" value="POLYNUCLEOTIDE ADENYLYLTRANSFERASE FAMILY PROTEIN"/>
    <property type="match status" value="1"/>
</dbReference>
<evidence type="ECO:0000313" key="8">
    <source>
        <dbReference type="Proteomes" id="UP000324209"/>
    </source>
</evidence>
<dbReference type="GO" id="GO:1990817">
    <property type="term" value="F:poly(A) RNA polymerase activity"/>
    <property type="evidence" value="ECO:0007669"/>
    <property type="project" value="UniProtKB-EC"/>
</dbReference>
<dbReference type="AlphaFoldDB" id="A0A5C1QLX6"/>
<dbReference type="Pfam" id="PF12627">
    <property type="entry name" value="PolyA_pol_RNAbd"/>
    <property type="match status" value="1"/>
</dbReference>
<comment type="similarity">
    <text evidence="3">Belongs to the tRNA nucleotidyltransferase/poly(A) polymerase family.</text>
</comment>
<evidence type="ECO:0000259" key="5">
    <source>
        <dbReference type="Pfam" id="PF01743"/>
    </source>
</evidence>
<dbReference type="GO" id="GO:0000166">
    <property type="term" value="F:nucleotide binding"/>
    <property type="evidence" value="ECO:0007669"/>
    <property type="project" value="UniProtKB-KW"/>
</dbReference>
<accession>A0A5C1QLX6</accession>